<organism evidence="2 3">
    <name type="scientific">Vallitalea pronyensis</name>
    <dbReference type="NCBI Taxonomy" id="1348613"/>
    <lineage>
        <taxon>Bacteria</taxon>
        <taxon>Bacillati</taxon>
        <taxon>Bacillota</taxon>
        <taxon>Clostridia</taxon>
        <taxon>Lachnospirales</taxon>
        <taxon>Vallitaleaceae</taxon>
        <taxon>Vallitalea</taxon>
    </lineage>
</organism>
<dbReference type="RefSeq" id="WP_212694919.1">
    <property type="nucleotide sequence ID" value="NZ_CP058649.1"/>
</dbReference>
<dbReference type="GO" id="GO:0016747">
    <property type="term" value="F:acyltransferase activity, transferring groups other than amino-acyl groups"/>
    <property type="evidence" value="ECO:0007669"/>
    <property type="project" value="InterPro"/>
</dbReference>
<accession>A0A8J8MM57</accession>
<dbReference type="AlphaFoldDB" id="A0A8J8MM57"/>
<dbReference type="Gene3D" id="3.40.630.30">
    <property type="match status" value="1"/>
</dbReference>
<dbReference type="EMBL" id="CP058649">
    <property type="protein sequence ID" value="QUI24225.1"/>
    <property type="molecule type" value="Genomic_DNA"/>
</dbReference>
<dbReference type="Proteomes" id="UP000683246">
    <property type="component" value="Chromosome"/>
</dbReference>
<evidence type="ECO:0000313" key="2">
    <source>
        <dbReference type="EMBL" id="QUI24225.1"/>
    </source>
</evidence>
<dbReference type="KEGG" id="vpy:HZI73_18860"/>
<feature type="domain" description="N-acetyltransferase" evidence="1">
    <location>
        <begin position="4"/>
        <end position="169"/>
    </location>
</feature>
<dbReference type="InterPro" id="IPR016181">
    <property type="entry name" value="Acyl_CoA_acyltransferase"/>
</dbReference>
<protein>
    <submittedName>
        <fullName evidence="2">GNAT family N-acetyltransferase</fullName>
    </submittedName>
</protein>
<evidence type="ECO:0000259" key="1">
    <source>
        <dbReference type="PROSITE" id="PS51186"/>
    </source>
</evidence>
<dbReference type="PANTHER" id="PTHR43415:SF5">
    <property type="entry name" value="ACETYLTRANSFERASE"/>
    <property type="match status" value="1"/>
</dbReference>
<name>A0A8J8MM57_9FIRM</name>
<proteinExistence type="predicted"/>
<dbReference type="SUPFAM" id="SSF55729">
    <property type="entry name" value="Acyl-CoA N-acyltransferases (Nat)"/>
    <property type="match status" value="1"/>
</dbReference>
<dbReference type="PROSITE" id="PS51186">
    <property type="entry name" value="GNAT"/>
    <property type="match status" value="1"/>
</dbReference>
<evidence type="ECO:0000313" key="3">
    <source>
        <dbReference type="Proteomes" id="UP000683246"/>
    </source>
</evidence>
<dbReference type="PANTHER" id="PTHR43415">
    <property type="entry name" value="SPERMIDINE N(1)-ACETYLTRANSFERASE"/>
    <property type="match status" value="1"/>
</dbReference>
<keyword evidence="3" id="KW-1185">Reference proteome</keyword>
<dbReference type="Pfam" id="PF13302">
    <property type="entry name" value="Acetyltransf_3"/>
    <property type="match status" value="1"/>
</dbReference>
<dbReference type="InterPro" id="IPR000182">
    <property type="entry name" value="GNAT_dom"/>
</dbReference>
<sequence>MCEIHLTEFKESDISRLVSWVPSERFLLQFTGRAYALSTLAEQLKGDIHRMISKKDMMLYNIVHEKNTIGHMQLLRINREDKTGAIGRIIIGDPNARGKGYGTLAIRNALHIAFDDIGLEKVLLRVYDFNAGAIKCYKNIGFRIIEKLEKKVEFNGHHWGCYVMAINKEEFEKRNNTD</sequence>
<reference evidence="2" key="1">
    <citation type="submission" date="2020-07" db="EMBL/GenBank/DDBJ databases">
        <title>Vallitalea pronyensis genome.</title>
        <authorList>
            <person name="Postec A."/>
        </authorList>
    </citation>
    <scope>NUCLEOTIDE SEQUENCE</scope>
    <source>
        <strain evidence="2">FatNI3</strain>
    </source>
</reference>
<gene>
    <name evidence="2" type="ORF">HZI73_18860</name>
</gene>
<dbReference type="CDD" id="cd04301">
    <property type="entry name" value="NAT_SF"/>
    <property type="match status" value="1"/>
</dbReference>